<evidence type="ECO:0000256" key="13">
    <source>
        <dbReference type="ARBA" id="ARBA00023237"/>
    </source>
</evidence>
<accession>A0A269Y017</accession>
<evidence type="ECO:0000256" key="4">
    <source>
        <dbReference type="ARBA" id="ARBA00022452"/>
    </source>
</evidence>
<evidence type="ECO:0000256" key="1">
    <source>
        <dbReference type="ARBA" id="ARBA00004571"/>
    </source>
</evidence>
<evidence type="ECO:0000256" key="7">
    <source>
        <dbReference type="ARBA" id="ARBA00022729"/>
    </source>
</evidence>
<dbReference type="InterPro" id="IPR003715">
    <property type="entry name" value="Poly_export_N"/>
</dbReference>
<keyword evidence="6" id="KW-0812">Transmembrane</keyword>
<keyword evidence="8" id="KW-0625">Polysaccharide transport</keyword>
<dbReference type="PANTHER" id="PTHR33619:SF3">
    <property type="entry name" value="POLYSACCHARIDE EXPORT PROTEIN GFCE-RELATED"/>
    <property type="match status" value="1"/>
</dbReference>
<comment type="caution">
    <text evidence="17">The sequence shown here is derived from an EMBL/GenBank/DDBJ whole genome shotgun (WGS) entry which is preliminary data.</text>
</comment>
<keyword evidence="11" id="KW-0472">Membrane</keyword>
<organism evidence="17 18">
    <name type="scientific">Acetobacter fabarum</name>
    <dbReference type="NCBI Taxonomy" id="483199"/>
    <lineage>
        <taxon>Bacteria</taxon>
        <taxon>Pseudomonadati</taxon>
        <taxon>Pseudomonadota</taxon>
        <taxon>Alphaproteobacteria</taxon>
        <taxon>Acetobacterales</taxon>
        <taxon>Acetobacteraceae</taxon>
        <taxon>Acetobacter</taxon>
    </lineage>
</organism>
<feature type="domain" description="Polysaccharide export protein N-terminal" evidence="15">
    <location>
        <begin position="122"/>
        <end position="215"/>
    </location>
</feature>
<proteinExistence type="inferred from homology"/>
<keyword evidence="14" id="KW-0449">Lipoprotein</keyword>
<keyword evidence="9" id="KW-0406">Ion transport</keyword>
<evidence type="ECO:0000256" key="14">
    <source>
        <dbReference type="ARBA" id="ARBA00023288"/>
    </source>
</evidence>
<keyword evidence="4" id="KW-1134">Transmembrane beta strand</keyword>
<dbReference type="AlphaFoldDB" id="A0A269Y017"/>
<dbReference type="Gene3D" id="3.10.560.10">
    <property type="entry name" value="Outer membrane lipoprotein wza domain like"/>
    <property type="match status" value="2"/>
</dbReference>
<dbReference type="Pfam" id="PF22461">
    <property type="entry name" value="SLBB_2"/>
    <property type="match status" value="1"/>
</dbReference>
<evidence type="ECO:0000256" key="6">
    <source>
        <dbReference type="ARBA" id="ARBA00022692"/>
    </source>
</evidence>
<dbReference type="GO" id="GO:0009279">
    <property type="term" value="C:cell outer membrane"/>
    <property type="evidence" value="ECO:0007669"/>
    <property type="project" value="UniProtKB-SubCell"/>
</dbReference>
<evidence type="ECO:0000256" key="10">
    <source>
        <dbReference type="ARBA" id="ARBA00023114"/>
    </source>
</evidence>
<keyword evidence="3" id="KW-0813">Transport</keyword>
<keyword evidence="12" id="KW-0564">Palmitate</keyword>
<sequence>MAFWVYVSALLWPDCHLDHNFSCGVTLTNFCLLKTLDEVLCRTRKSRRFAAIGGGLLLLAGCNSLPESGPTERQINQAAHDPKRSTLDYRIIQVNPDLIDILASQVPPLFSSLDAGHSLHNPPRNDTIGPGDILQVSIYEVGSALFSPNGMSMSAGANTSMASNLPPLNVDGNGNIEVPFGGQLYVSGMTTNQLAEAITLRLKWKSQSPQVLVRIVSDITNSVIVYGGVREPNRIPLTPNREHILDVIALAGGEDRTVQSDEDYIVRLTRDEKVAELPLKTIENDPAQNIVMQPGDRVQLIYQPRSFSVFGASERVTQEQFTTPDLTMAEAISRSGGPIDSRADPNAIYLFRFESADVLKRLGVPVDKGATVGPVIYQLDMMNPSNYFLAQRFMMRDHDIIYIANASSNKFYKFFGLISTLVSPGITAAWMVK</sequence>
<keyword evidence="10" id="KW-0626">Porin</keyword>
<keyword evidence="13" id="KW-0998">Cell outer membrane</keyword>
<evidence type="ECO:0000256" key="3">
    <source>
        <dbReference type="ARBA" id="ARBA00022448"/>
    </source>
</evidence>
<evidence type="ECO:0000259" key="16">
    <source>
        <dbReference type="Pfam" id="PF22461"/>
    </source>
</evidence>
<dbReference type="Gene3D" id="3.30.1950.10">
    <property type="entry name" value="wza like domain"/>
    <property type="match status" value="1"/>
</dbReference>
<evidence type="ECO:0000256" key="8">
    <source>
        <dbReference type="ARBA" id="ARBA00023047"/>
    </source>
</evidence>
<name>A0A269Y017_9PROT</name>
<evidence type="ECO:0000259" key="15">
    <source>
        <dbReference type="Pfam" id="PF02563"/>
    </source>
</evidence>
<comment type="similarity">
    <text evidence="2">Belongs to the BexD/CtrA/VexA family.</text>
</comment>
<evidence type="ECO:0000256" key="12">
    <source>
        <dbReference type="ARBA" id="ARBA00023139"/>
    </source>
</evidence>
<dbReference type="GO" id="GO:0006811">
    <property type="term" value="P:monoatomic ion transport"/>
    <property type="evidence" value="ECO:0007669"/>
    <property type="project" value="UniProtKB-KW"/>
</dbReference>
<evidence type="ECO:0000256" key="11">
    <source>
        <dbReference type="ARBA" id="ARBA00023136"/>
    </source>
</evidence>
<dbReference type="PANTHER" id="PTHR33619">
    <property type="entry name" value="POLYSACCHARIDE EXPORT PROTEIN GFCE-RELATED"/>
    <property type="match status" value="1"/>
</dbReference>
<keyword evidence="5 17" id="KW-0762">Sugar transport</keyword>
<dbReference type="Proteomes" id="UP000216151">
    <property type="component" value="Unassembled WGS sequence"/>
</dbReference>
<evidence type="ECO:0000313" key="18">
    <source>
        <dbReference type="Proteomes" id="UP000216151"/>
    </source>
</evidence>
<reference evidence="17 18" key="1">
    <citation type="submission" date="2017-04" db="EMBL/GenBank/DDBJ databases">
        <title>Kefir bacterial isolates.</title>
        <authorList>
            <person name="Kim Y."/>
            <person name="Blasche S."/>
            <person name="Patil K.R."/>
        </authorList>
    </citation>
    <scope>NUCLEOTIDE SEQUENCE [LARGE SCALE GENOMIC DNA]</scope>
    <source>
        <strain evidence="17 18">KR</strain>
    </source>
</reference>
<keyword evidence="7" id="KW-0732">Signal</keyword>
<feature type="domain" description="SLBB" evidence="16">
    <location>
        <begin position="307"/>
        <end position="403"/>
    </location>
</feature>
<gene>
    <name evidence="17" type="ORF">B8X00_03120</name>
</gene>
<dbReference type="InterPro" id="IPR049712">
    <property type="entry name" value="Poly_export"/>
</dbReference>
<protein>
    <submittedName>
        <fullName evidence="17">Sugar transporter</fullName>
    </submittedName>
</protein>
<evidence type="ECO:0000256" key="9">
    <source>
        <dbReference type="ARBA" id="ARBA00023065"/>
    </source>
</evidence>
<evidence type="ECO:0000256" key="5">
    <source>
        <dbReference type="ARBA" id="ARBA00022597"/>
    </source>
</evidence>
<dbReference type="GO" id="GO:0015159">
    <property type="term" value="F:polysaccharide transmembrane transporter activity"/>
    <property type="evidence" value="ECO:0007669"/>
    <property type="project" value="InterPro"/>
</dbReference>
<dbReference type="Pfam" id="PF02563">
    <property type="entry name" value="Poly_export"/>
    <property type="match status" value="1"/>
</dbReference>
<evidence type="ECO:0000313" key="17">
    <source>
        <dbReference type="EMBL" id="PAK78893.1"/>
    </source>
</evidence>
<dbReference type="GO" id="GO:0046930">
    <property type="term" value="C:pore complex"/>
    <property type="evidence" value="ECO:0007669"/>
    <property type="project" value="UniProtKB-KW"/>
</dbReference>
<dbReference type="InterPro" id="IPR054765">
    <property type="entry name" value="SLBB_dom"/>
</dbReference>
<dbReference type="GO" id="GO:0015288">
    <property type="term" value="F:porin activity"/>
    <property type="evidence" value="ECO:0007669"/>
    <property type="project" value="UniProtKB-KW"/>
</dbReference>
<keyword evidence="18" id="KW-1185">Reference proteome</keyword>
<dbReference type="OrthoDB" id="7198507at2"/>
<comment type="subcellular location">
    <subcellularLocation>
        <location evidence="1">Cell outer membrane</location>
        <topology evidence="1">Multi-pass membrane protein</topology>
    </subcellularLocation>
</comment>
<dbReference type="EMBL" id="NCXK01000002">
    <property type="protein sequence ID" value="PAK78893.1"/>
    <property type="molecule type" value="Genomic_DNA"/>
</dbReference>
<evidence type="ECO:0000256" key="2">
    <source>
        <dbReference type="ARBA" id="ARBA00009450"/>
    </source>
</evidence>